<evidence type="ECO:0000313" key="1">
    <source>
        <dbReference type="EMBL" id="KAF5763612.1"/>
    </source>
</evidence>
<dbReference type="Gramene" id="mRNA:HanXRQr2_Chr15g0682391">
    <property type="protein sequence ID" value="CDS:HanXRQr2_Chr15g0682391.1"/>
    <property type="gene ID" value="HanXRQr2_Chr15g0682391"/>
</dbReference>
<evidence type="ECO:0000313" key="2">
    <source>
        <dbReference type="Proteomes" id="UP000215914"/>
    </source>
</evidence>
<comment type="caution">
    <text evidence="1">The sequence shown here is derived from an EMBL/GenBank/DDBJ whole genome shotgun (WGS) entry which is preliminary data.</text>
</comment>
<protein>
    <submittedName>
        <fullName evidence="1">Uncharacterized protein</fullName>
    </submittedName>
</protein>
<dbReference type="EMBL" id="MNCJ02000330">
    <property type="protein sequence ID" value="KAF5763612.1"/>
    <property type="molecule type" value="Genomic_DNA"/>
</dbReference>
<dbReference type="AlphaFoldDB" id="A0A9K3DYI2"/>
<sequence length="86" mass="10248">MERLNAGATITYGATVSYGGAELFTVVAYCCTVGKFDYRGHRNLRCHRKLRWRSFSNFCFWNQWFPGLVWTRFKARKTKSFRVYEM</sequence>
<reference evidence="1" key="2">
    <citation type="submission" date="2020-06" db="EMBL/GenBank/DDBJ databases">
        <title>Helianthus annuus Genome sequencing and assembly Release 2.</title>
        <authorList>
            <person name="Gouzy J."/>
            <person name="Langlade N."/>
            <person name="Munos S."/>
        </authorList>
    </citation>
    <scope>NUCLEOTIDE SEQUENCE</scope>
    <source>
        <tissue evidence="1">Leaves</tissue>
    </source>
</reference>
<organism evidence="1 2">
    <name type="scientific">Helianthus annuus</name>
    <name type="common">Common sunflower</name>
    <dbReference type="NCBI Taxonomy" id="4232"/>
    <lineage>
        <taxon>Eukaryota</taxon>
        <taxon>Viridiplantae</taxon>
        <taxon>Streptophyta</taxon>
        <taxon>Embryophyta</taxon>
        <taxon>Tracheophyta</taxon>
        <taxon>Spermatophyta</taxon>
        <taxon>Magnoliopsida</taxon>
        <taxon>eudicotyledons</taxon>
        <taxon>Gunneridae</taxon>
        <taxon>Pentapetalae</taxon>
        <taxon>asterids</taxon>
        <taxon>campanulids</taxon>
        <taxon>Asterales</taxon>
        <taxon>Asteraceae</taxon>
        <taxon>Asteroideae</taxon>
        <taxon>Heliantheae alliance</taxon>
        <taxon>Heliantheae</taxon>
        <taxon>Helianthus</taxon>
    </lineage>
</organism>
<reference evidence="1" key="1">
    <citation type="journal article" date="2017" name="Nature">
        <title>The sunflower genome provides insights into oil metabolism, flowering and Asterid evolution.</title>
        <authorList>
            <person name="Badouin H."/>
            <person name="Gouzy J."/>
            <person name="Grassa C.J."/>
            <person name="Murat F."/>
            <person name="Staton S.E."/>
            <person name="Cottret L."/>
            <person name="Lelandais-Briere C."/>
            <person name="Owens G.L."/>
            <person name="Carrere S."/>
            <person name="Mayjonade B."/>
            <person name="Legrand L."/>
            <person name="Gill N."/>
            <person name="Kane N.C."/>
            <person name="Bowers J.E."/>
            <person name="Hubner S."/>
            <person name="Bellec A."/>
            <person name="Berard A."/>
            <person name="Berges H."/>
            <person name="Blanchet N."/>
            <person name="Boniface M.C."/>
            <person name="Brunel D."/>
            <person name="Catrice O."/>
            <person name="Chaidir N."/>
            <person name="Claudel C."/>
            <person name="Donnadieu C."/>
            <person name="Faraut T."/>
            <person name="Fievet G."/>
            <person name="Helmstetter N."/>
            <person name="King M."/>
            <person name="Knapp S.J."/>
            <person name="Lai Z."/>
            <person name="Le Paslier M.C."/>
            <person name="Lippi Y."/>
            <person name="Lorenzon L."/>
            <person name="Mandel J.R."/>
            <person name="Marage G."/>
            <person name="Marchand G."/>
            <person name="Marquand E."/>
            <person name="Bret-Mestries E."/>
            <person name="Morien E."/>
            <person name="Nambeesan S."/>
            <person name="Nguyen T."/>
            <person name="Pegot-Espagnet P."/>
            <person name="Pouilly N."/>
            <person name="Raftis F."/>
            <person name="Sallet E."/>
            <person name="Schiex T."/>
            <person name="Thomas J."/>
            <person name="Vandecasteele C."/>
            <person name="Vares D."/>
            <person name="Vear F."/>
            <person name="Vautrin S."/>
            <person name="Crespi M."/>
            <person name="Mangin B."/>
            <person name="Burke J.M."/>
            <person name="Salse J."/>
            <person name="Munos S."/>
            <person name="Vincourt P."/>
            <person name="Rieseberg L.H."/>
            <person name="Langlade N.B."/>
        </authorList>
    </citation>
    <scope>NUCLEOTIDE SEQUENCE</scope>
    <source>
        <tissue evidence="1">Leaves</tissue>
    </source>
</reference>
<dbReference type="Proteomes" id="UP000215914">
    <property type="component" value="Unassembled WGS sequence"/>
</dbReference>
<gene>
    <name evidence="1" type="ORF">HanXRQr2_Chr15g0682391</name>
</gene>
<accession>A0A9K3DYI2</accession>
<name>A0A9K3DYI2_HELAN</name>
<proteinExistence type="predicted"/>
<keyword evidence="2" id="KW-1185">Reference proteome</keyword>